<dbReference type="SUPFAM" id="SSF50129">
    <property type="entry name" value="GroES-like"/>
    <property type="match status" value="1"/>
</dbReference>
<dbReference type="SUPFAM" id="SSF51735">
    <property type="entry name" value="NAD(P)-binding Rossmann-fold domains"/>
    <property type="match status" value="1"/>
</dbReference>
<dbReference type="PROSITE" id="PS00059">
    <property type="entry name" value="ADH_ZINC"/>
    <property type="match status" value="1"/>
</dbReference>
<dbReference type="RefSeq" id="WP_061179835.1">
    <property type="nucleotide sequence ID" value="NZ_FCOE02000052.1"/>
</dbReference>
<dbReference type="FunFam" id="3.40.50.720:FF:000003">
    <property type="entry name" value="S-(hydroxymethyl)glutathione dehydrogenase"/>
    <property type="match status" value="1"/>
</dbReference>
<dbReference type="InterPro" id="IPR011032">
    <property type="entry name" value="GroES-like_sf"/>
</dbReference>
<dbReference type="Gene3D" id="3.40.50.720">
    <property type="entry name" value="NAD(P)-binding Rossmann-like Domain"/>
    <property type="match status" value="1"/>
</dbReference>
<evidence type="ECO:0000256" key="2">
    <source>
        <dbReference type="ARBA" id="ARBA00008072"/>
    </source>
</evidence>
<dbReference type="InterPro" id="IPR013154">
    <property type="entry name" value="ADH-like_N"/>
</dbReference>
<dbReference type="GO" id="GO:0016616">
    <property type="term" value="F:oxidoreductase activity, acting on the CH-OH group of donors, NAD or NADP as acceptor"/>
    <property type="evidence" value="ECO:0007669"/>
    <property type="project" value="UniProtKB-ARBA"/>
</dbReference>
<dbReference type="Proteomes" id="UP000054911">
    <property type="component" value="Unassembled WGS sequence"/>
</dbReference>
<comment type="caution">
    <text evidence="8">The sequence shown here is derived from an EMBL/GenBank/DDBJ whole genome shotgun (WGS) entry which is preliminary data.</text>
</comment>
<feature type="domain" description="Enoyl reductase (ER)" evidence="7">
    <location>
        <begin position="13"/>
        <end position="366"/>
    </location>
</feature>
<dbReference type="CDD" id="cd08278">
    <property type="entry name" value="benzyl_alcohol_DH"/>
    <property type="match status" value="1"/>
</dbReference>
<evidence type="ECO:0000256" key="4">
    <source>
        <dbReference type="ARBA" id="ARBA00022833"/>
    </source>
</evidence>
<dbReference type="OrthoDB" id="9770544at2"/>
<evidence type="ECO:0000256" key="6">
    <source>
        <dbReference type="RuleBase" id="RU361277"/>
    </source>
</evidence>
<name>A0A158DXB2_9BURK</name>
<dbReference type="Gene3D" id="3.90.180.10">
    <property type="entry name" value="Medium-chain alcohol dehydrogenases, catalytic domain"/>
    <property type="match status" value="1"/>
</dbReference>
<protein>
    <submittedName>
        <fullName evidence="8">Alcohol dehydrogenase</fullName>
    </submittedName>
</protein>
<dbReference type="InterPro" id="IPR002328">
    <property type="entry name" value="ADH_Zn_CS"/>
</dbReference>
<dbReference type="Pfam" id="PF00107">
    <property type="entry name" value="ADH_zinc_N"/>
    <property type="match status" value="1"/>
</dbReference>
<comment type="similarity">
    <text evidence="2 6">Belongs to the zinc-containing alcohol dehydrogenase family.</text>
</comment>
<evidence type="ECO:0000313" key="8">
    <source>
        <dbReference type="EMBL" id="SAK99281.1"/>
    </source>
</evidence>
<dbReference type="InterPro" id="IPR020843">
    <property type="entry name" value="ER"/>
</dbReference>
<dbReference type="PANTHER" id="PTHR43350">
    <property type="entry name" value="NAD-DEPENDENT ALCOHOL DEHYDROGENASE"/>
    <property type="match status" value="1"/>
</dbReference>
<dbReference type="AlphaFoldDB" id="A0A158DXB2"/>
<evidence type="ECO:0000259" key="7">
    <source>
        <dbReference type="SMART" id="SM00829"/>
    </source>
</evidence>
<dbReference type="GO" id="GO:0008270">
    <property type="term" value="F:zinc ion binding"/>
    <property type="evidence" value="ECO:0007669"/>
    <property type="project" value="InterPro"/>
</dbReference>
<dbReference type="InterPro" id="IPR036291">
    <property type="entry name" value="NAD(P)-bd_dom_sf"/>
</dbReference>
<organism evidence="8 9">
    <name type="scientific">Caballeronia pedi</name>
    <dbReference type="NCBI Taxonomy" id="1777141"/>
    <lineage>
        <taxon>Bacteria</taxon>
        <taxon>Pseudomonadati</taxon>
        <taxon>Pseudomonadota</taxon>
        <taxon>Betaproteobacteria</taxon>
        <taxon>Burkholderiales</taxon>
        <taxon>Burkholderiaceae</taxon>
        <taxon>Caballeronia</taxon>
    </lineage>
</organism>
<dbReference type="InterPro" id="IPR013149">
    <property type="entry name" value="ADH-like_C"/>
</dbReference>
<evidence type="ECO:0000256" key="5">
    <source>
        <dbReference type="ARBA" id="ARBA00023002"/>
    </source>
</evidence>
<evidence type="ECO:0000256" key="1">
    <source>
        <dbReference type="ARBA" id="ARBA00001947"/>
    </source>
</evidence>
<sequence length="369" mass="39031">MEIKAAVVNEKSGAFSIETVSLDDPRPDEILVRVVGSGVCHTDLVVRDQYVPIPLPVVLGHEGAGVIESVGRDVTRVKKGDRVVLSYHSCGHCPSCEEGAPAYCDHLMPNNFSGRRIDGSASITRKGAEISANFFQQSSFATHALANVRNVVKVPDSVSLDLLPLYGPFGCGIQTGAGAVLNTLNPRAGTSIVVYGAGSVGLSAVMAARLAGCTTIVAVDLNESRLSLAMKLGATHVVNAKADNPVEFVQSVTGGRGADYSLETTALPQVLRQAVECLHARGVCGSIGLPPAGTEVTLDMLSILFGRTLRGIIEGDSVPGIFIGRLIELHQQGKFPVEKIMTHYRFDEINKAVAETEEGHAIKAVLHME</sequence>
<keyword evidence="5" id="KW-0560">Oxidoreductase</keyword>
<dbReference type="SMART" id="SM00829">
    <property type="entry name" value="PKS_ER"/>
    <property type="match status" value="1"/>
</dbReference>
<proteinExistence type="inferred from homology"/>
<keyword evidence="4 6" id="KW-0862">Zinc</keyword>
<comment type="cofactor">
    <cofactor evidence="1 6">
        <name>Zn(2+)</name>
        <dbReference type="ChEBI" id="CHEBI:29105"/>
    </cofactor>
</comment>
<dbReference type="PANTHER" id="PTHR43350:SF2">
    <property type="entry name" value="GROES-LIKE ZINC-BINDING ALCOHOL DEHYDROGENASE FAMILY PROTEIN"/>
    <property type="match status" value="1"/>
</dbReference>
<dbReference type="EMBL" id="FCOE02000052">
    <property type="protein sequence ID" value="SAK99281.1"/>
    <property type="molecule type" value="Genomic_DNA"/>
</dbReference>
<accession>A0A158DXB2</accession>
<dbReference type="Pfam" id="PF08240">
    <property type="entry name" value="ADH_N"/>
    <property type="match status" value="1"/>
</dbReference>
<gene>
    <name evidence="8" type="ORF">AWB80_07641</name>
</gene>
<keyword evidence="3 6" id="KW-0479">Metal-binding</keyword>
<keyword evidence="9" id="KW-1185">Reference proteome</keyword>
<reference evidence="8" key="1">
    <citation type="submission" date="2016-01" db="EMBL/GenBank/DDBJ databases">
        <authorList>
            <person name="Peeters C."/>
        </authorList>
    </citation>
    <scope>NUCLEOTIDE SEQUENCE [LARGE SCALE GENOMIC DNA]</scope>
    <source>
        <strain evidence="8">LMG 29323</strain>
    </source>
</reference>
<evidence type="ECO:0000256" key="3">
    <source>
        <dbReference type="ARBA" id="ARBA00022723"/>
    </source>
</evidence>
<dbReference type="STRING" id="1777141.AWB80_07641"/>
<evidence type="ECO:0000313" key="9">
    <source>
        <dbReference type="Proteomes" id="UP000054911"/>
    </source>
</evidence>